<keyword evidence="1 2" id="KW-0479">Metal-binding</keyword>
<evidence type="ECO:0000313" key="5">
    <source>
        <dbReference type="EMBL" id="PWF24155.1"/>
    </source>
</evidence>
<evidence type="ECO:0000256" key="2">
    <source>
        <dbReference type="PIRSR" id="PIRSR617774-2"/>
    </source>
</evidence>
<dbReference type="Pfam" id="PF00190">
    <property type="entry name" value="Cupin_1"/>
    <property type="match status" value="2"/>
</dbReference>
<dbReference type="SUPFAM" id="SSF51182">
    <property type="entry name" value="RmlC-like cupins"/>
    <property type="match status" value="1"/>
</dbReference>
<reference evidence="6" key="1">
    <citation type="submission" date="2018-05" db="EMBL/GenBank/DDBJ databases">
        <authorList>
            <person name="Li Y."/>
        </authorList>
    </citation>
    <scope>NUCLEOTIDE SEQUENCE [LARGE SCALE GENOMIC DNA]</scope>
    <source>
        <strain evidence="6">3d-2-2</strain>
    </source>
</reference>
<dbReference type="AlphaFoldDB" id="A0A2V1K3N3"/>
<dbReference type="SMART" id="SM00835">
    <property type="entry name" value="Cupin_1"/>
    <property type="match status" value="2"/>
</dbReference>
<comment type="caution">
    <text evidence="5">The sequence shown here is derived from an EMBL/GenBank/DDBJ whole genome shotgun (WGS) entry which is preliminary data.</text>
</comment>
<dbReference type="Gene3D" id="2.60.120.10">
    <property type="entry name" value="Jelly Rolls"/>
    <property type="match status" value="2"/>
</dbReference>
<dbReference type="InterPro" id="IPR051610">
    <property type="entry name" value="GPI/OXD"/>
</dbReference>
<dbReference type="InterPro" id="IPR006045">
    <property type="entry name" value="Cupin_1"/>
</dbReference>
<feature type="binding site" evidence="2">
    <location>
        <position position="272"/>
    </location>
    <ligand>
        <name>Mn(2+)</name>
        <dbReference type="ChEBI" id="CHEBI:29035"/>
        <label>2</label>
    </ligand>
</feature>
<feature type="binding site" evidence="2">
    <location>
        <position position="274"/>
    </location>
    <ligand>
        <name>Mn(2+)</name>
        <dbReference type="ChEBI" id="CHEBI:29035"/>
        <label>2</label>
    </ligand>
</feature>
<dbReference type="EMBL" id="QETA01000002">
    <property type="protein sequence ID" value="PWF24155.1"/>
    <property type="molecule type" value="Genomic_DNA"/>
</dbReference>
<proteinExistence type="predicted"/>
<feature type="binding site" evidence="2">
    <location>
        <position position="94"/>
    </location>
    <ligand>
        <name>Mn(2+)</name>
        <dbReference type="ChEBI" id="CHEBI:29035"/>
        <label>1</label>
    </ligand>
</feature>
<feature type="binding site" evidence="2">
    <location>
        <position position="100"/>
    </location>
    <ligand>
        <name>Mn(2+)</name>
        <dbReference type="ChEBI" id="CHEBI:29035"/>
        <label>1</label>
    </ligand>
</feature>
<dbReference type="CDD" id="cd20304">
    <property type="entry name" value="cupin_OxDC_N"/>
    <property type="match status" value="1"/>
</dbReference>
<dbReference type="InterPro" id="IPR014710">
    <property type="entry name" value="RmlC-like_jellyroll"/>
</dbReference>
<keyword evidence="2" id="KW-0464">Manganese</keyword>
<evidence type="ECO:0000256" key="3">
    <source>
        <dbReference type="SAM" id="MobiDB-lite"/>
    </source>
</evidence>
<dbReference type="GO" id="GO:0033609">
    <property type="term" value="P:oxalate metabolic process"/>
    <property type="evidence" value="ECO:0007669"/>
    <property type="project" value="InterPro"/>
</dbReference>
<feature type="domain" description="Cupin type-1" evidence="4">
    <location>
        <begin position="51"/>
        <end position="191"/>
    </location>
</feature>
<sequence length="379" mass="42532">MTEKDALQPIRGDKGATDPGPRNIELDRQNPDILIPPETDNGSIPNLKFSFGMAHNRLEEGGWAREVTVRELPAAKGLAGVDMRLDSGVVRELHWHKEAEWGYVLEGRCRVTVVDPDRNVFIDDLEAGDIWLFPSGTPHSIQGLEGGCEFLLVFDDGNFSENETLLVTELMAHMPRDVIAKNFGIPAEHFDNLPPKEKYIFRLPVPAPLDEVLKGLPNQRPHNPYTIHASELKPTQWGPAGATTIIDAKNFPITNMSALIIDLEPGALREIHWHPDGDEWQYYLSGEARMTVFDATSKARTFNYRAGDVGYVPRTLAHYIENTGDKPVRVLNVFNTPIYKDISLNQWLALTPPDLVRGHLNLDDVAMAALRRERRSVVK</sequence>
<evidence type="ECO:0000313" key="6">
    <source>
        <dbReference type="Proteomes" id="UP000245212"/>
    </source>
</evidence>
<feature type="compositionally biased region" description="Basic and acidic residues" evidence="3">
    <location>
        <begin position="1"/>
        <end position="16"/>
    </location>
</feature>
<feature type="binding site" evidence="2">
    <location>
        <position position="318"/>
    </location>
    <ligand>
        <name>Mn(2+)</name>
        <dbReference type="ChEBI" id="CHEBI:29035"/>
        <label>2</label>
    </ligand>
</feature>
<accession>A0A2V1K3N3</accession>
<name>A0A2V1K3N3_9BURK</name>
<evidence type="ECO:0000259" key="4">
    <source>
        <dbReference type="SMART" id="SM00835"/>
    </source>
</evidence>
<feature type="binding site" evidence="2">
    <location>
        <position position="279"/>
    </location>
    <ligand>
        <name>Mn(2+)</name>
        <dbReference type="ChEBI" id="CHEBI:29035"/>
        <label>2</label>
    </ligand>
</feature>
<dbReference type="PANTHER" id="PTHR35848:SF9">
    <property type="entry name" value="SLL1358 PROTEIN"/>
    <property type="match status" value="1"/>
</dbReference>
<dbReference type="InterPro" id="IPR011051">
    <property type="entry name" value="RmlC_Cupin_sf"/>
</dbReference>
<dbReference type="CDD" id="cd20305">
    <property type="entry name" value="cupin_OxDC_C"/>
    <property type="match status" value="1"/>
</dbReference>
<protein>
    <submittedName>
        <fullName evidence="5">Cupin</fullName>
    </submittedName>
</protein>
<keyword evidence="6" id="KW-1185">Reference proteome</keyword>
<dbReference type="GO" id="GO:0046872">
    <property type="term" value="F:metal ion binding"/>
    <property type="evidence" value="ECO:0007669"/>
    <property type="project" value="UniProtKB-KW"/>
</dbReference>
<comment type="cofactor">
    <cofactor evidence="2">
        <name>Mn(2+)</name>
        <dbReference type="ChEBI" id="CHEBI:29035"/>
    </cofactor>
    <text evidence="2">Binds 2 manganese ions per subunit.</text>
</comment>
<dbReference type="Proteomes" id="UP000245212">
    <property type="component" value="Unassembled WGS sequence"/>
</dbReference>
<dbReference type="InterPro" id="IPR017774">
    <property type="entry name" value="Bicupin_oxalate_deCO2ase/Oxase"/>
</dbReference>
<evidence type="ECO:0000256" key="1">
    <source>
        <dbReference type="ARBA" id="ARBA00022723"/>
    </source>
</evidence>
<organism evidence="5 6">
    <name type="scientific">Corticimicrobacter populi</name>
    <dbReference type="NCBI Taxonomy" id="2175229"/>
    <lineage>
        <taxon>Bacteria</taxon>
        <taxon>Pseudomonadati</taxon>
        <taxon>Pseudomonadota</taxon>
        <taxon>Betaproteobacteria</taxon>
        <taxon>Burkholderiales</taxon>
        <taxon>Alcaligenaceae</taxon>
        <taxon>Corticimicrobacter</taxon>
    </lineage>
</organism>
<feature type="binding site" evidence="2">
    <location>
        <position position="139"/>
    </location>
    <ligand>
        <name>Mn(2+)</name>
        <dbReference type="ChEBI" id="CHEBI:29035"/>
        <label>1</label>
    </ligand>
</feature>
<dbReference type="PANTHER" id="PTHR35848">
    <property type="entry name" value="OXALATE-BINDING PROTEIN"/>
    <property type="match status" value="1"/>
</dbReference>
<feature type="region of interest" description="Disordered" evidence="3">
    <location>
        <begin position="1"/>
        <end position="39"/>
    </location>
</feature>
<feature type="domain" description="Cupin type-1" evidence="4">
    <location>
        <begin position="227"/>
        <end position="368"/>
    </location>
</feature>
<dbReference type="RefSeq" id="WP_109061433.1">
    <property type="nucleotide sequence ID" value="NZ_QETA01000002.1"/>
</dbReference>
<dbReference type="NCBIfam" id="TIGR03404">
    <property type="entry name" value="bicupin_oxalic"/>
    <property type="match status" value="1"/>
</dbReference>
<gene>
    <name evidence="5" type="ORF">DD235_07635</name>
</gene>
<feature type="binding site" evidence="2">
    <location>
        <position position="96"/>
    </location>
    <ligand>
        <name>Mn(2+)</name>
        <dbReference type="ChEBI" id="CHEBI:29035"/>
        <label>1</label>
    </ligand>
</feature>